<dbReference type="PANTHER" id="PTHR31279">
    <property type="entry name" value="PROTEIN EXORDIUM-LIKE 5"/>
    <property type="match status" value="1"/>
</dbReference>
<evidence type="ECO:0000256" key="6">
    <source>
        <dbReference type="SAM" id="SignalP"/>
    </source>
</evidence>
<keyword evidence="2" id="KW-0052">Apoplast</keyword>
<dbReference type="AlphaFoldDB" id="A0AAN9MBT7"/>
<evidence type="ECO:0000313" key="8">
    <source>
        <dbReference type="Proteomes" id="UP001367508"/>
    </source>
</evidence>
<dbReference type="Pfam" id="PF04674">
    <property type="entry name" value="Phi_1"/>
    <property type="match status" value="1"/>
</dbReference>
<proteinExistence type="inferred from homology"/>
<comment type="subcellular location">
    <subcellularLocation>
        <location evidence="1">Secreted</location>
        <location evidence="1">Extracellular space</location>
        <location evidence="1">Apoplast</location>
    </subcellularLocation>
</comment>
<dbReference type="Proteomes" id="UP001367508">
    <property type="component" value="Unassembled WGS sequence"/>
</dbReference>
<keyword evidence="4 6" id="KW-0732">Signal</keyword>
<evidence type="ECO:0008006" key="9">
    <source>
        <dbReference type="Google" id="ProtNLM"/>
    </source>
</evidence>
<comment type="similarity">
    <text evidence="5">Belongs to the EXORDIUM family.</text>
</comment>
<name>A0AAN9MBT7_CANGL</name>
<organism evidence="7 8">
    <name type="scientific">Canavalia gladiata</name>
    <name type="common">Sword bean</name>
    <name type="synonym">Dolichos gladiatus</name>
    <dbReference type="NCBI Taxonomy" id="3824"/>
    <lineage>
        <taxon>Eukaryota</taxon>
        <taxon>Viridiplantae</taxon>
        <taxon>Streptophyta</taxon>
        <taxon>Embryophyta</taxon>
        <taxon>Tracheophyta</taxon>
        <taxon>Spermatophyta</taxon>
        <taxon>Magnoliopsida</taxon>
        <taxon>eudicotyledons</taxon>
        <taxon>Gunneridae</taxon>
        <taxon>Pentapetalae</taxon>
        <taxon>rosids</taxon>
        <taxon>fabids</taxon>
        <taxon>Fabales</taxon>
        <taxon>Fabaceae</taxon>
        <taxon>Papilionoideae</taxon>
        <taxon>50 kb inversion clade</taxon>
        <taxon>NPAAA clade</taxon>
        <taxon>indigoferoid/millettioid clade</taxon>
        <taxon>Phaseoleae</taxon>
        <taxon>Canavalia</taxon>
    </lineage>
</organism>
<feature type="chain" id="PRO_5042991493" description="Protein EXORDIUM-like 2" evidence="6">
    <location>
        <begin position="27"/>
        <end position="307"/>
    </location>
</feature>
<dbReference type="InterPro" id="IPR006766">
    <property type="entry name" value="EXORDIUM-like"/>
</dbReference>
<dbReference type="GO" id="GO:0048046">
    <property type="term" value="C:apoplast"/>
    <property type="evidence" value="ECO:0007669"/>
    <property type="project" value="UniProtKB-SubCell"/>
</dbReference>
<dbReference type="PANTHER" id="PTHR31279:SF78">
    <property type="entry name" value="PROTEIN EXORDIUM-LIKE 2"/>
    <property type="match status" value="1"/>
</dbReference>
<protein>
    <recommendedName>
        <fullName evidence="9">Protein EXORDIUM-like 2</fullName>
    </recommendedName>
</protein>
<evidence type="ECO:0000256" key="3">
    <source>
        <dbReference type="ARBA" id="ARBA00022525"/>
    </source>
</evidence>
<comment type="caution">
    <text evidence="7">The sequence shown here is derived from an EMBL/GenBank/DDBJ whole genome shotgun (WGS) entry which is preliminary data.</text>
</comment>
<keyword evidence="8" id="KW-1185">Reference proteome</keyword>
<evidence type="ECO:0000313" key="7">
    <source>
        <dbReference type="EMBL" id="KAK7351191.1"/>
    </source>
</evidence>
<gene>
    <name evidence="7" type="ORF">VNO77_10465</name>
</gene>
<dbReference type="EMBL" id="JAYMYQ010000002">
    <property type="protein sequence ID" value="KAK7351191.1"/>
    <property type="molecule type" value="Genomic_DNA"/>
</dbReference>
<evidence type="ECO:0000256" key="2">
    <source>
        <dbReference type="ARBA" id="ARBA00022523"/>
    </source>
</evidence>
<evidence type="ECO:0000256" key="4">
    <source>
        <dbReference type="ARBA" id="ARBA00022729"/>
    </source>
</evidence>
<keyword evidence="3" id="KW-0964">Secreted</keyword>
<reference evidence="7 8" key="1">
    <citation type="submission" date="2024-01" db="EMBL/GenBank/DDBJ databases">
        <title>The genomes of 5 underutilized Papilionoideae crops provide insights into root nodulation and disease resistanc.</title>
        <authorList>
            <person name="Jiang F."/>
        </authorList>
    </citation>
    <scope>NUCLEOTIDE SEQUENCE [LARGE SCALE GENOMIC DNA]</scope>
    <source>
        <strain evidence="7">LVBAO_FW01</strain>
        <tissue evidence="7">Leaves</tissue>
    </source>
</reference>
<evidence type="ECO:0000256" key="5">
    <source>
        <dbReference type="ARBA" id="ARBA00023591"/>
    </source>
</evidence>
<accession>A0AAN9MBT7</accession>
<evidence type="ECO:0000256" key="1">
    <source>
        <dbReference type="ARBA" id="ARBA00004271"/>
    </source>
</evidence>
<feature type="signal peptide" evidence="6">
    <location>
        <begin position="1"/>
        <end position="26"/>
    </location>
</feature>
<sequence>MARDVGQTLSLMSLAIIAASFVLVQSHSHVTDNSVVLIDHKGPLLKGNVEVDVLWYGNFTSNQRSIIIDFIESLSSNPQSQRQQSPSVFSWWQTTARYRGGPSIITVGNQKFDHTYSLGKSLKSTQLLTLALENPKKTRGNAIHVILTSADVAVEGFCMNRCGTHGSGGVQKDKIAFAWVGNPQKQCPGQCAFPFAEPVYGPKTRPLVPPNGDVGVDGLIINLATVLAGTVTNPFNNGYYQGSALAPLEAVSACSGIFGTGAFPGYAGKVLVDKKTGASYNAVGVRGGEFLLPAMWDPVTSTCKTLL</sequence>